<dbReference type="AlphaFoldDB" id="A0A397TE72"/>
<protein>
    <submittedName>
        <fullName evidence="1">Uncharacterized protein</fullName>
    </submittedName>
</protein>
<name>A0A397TE72_9GLOM</name>
<dbReference type="EMBL" id="QKYT01000107">
    <property type="protein sequence ID" value="RIA93261.1"/>
    <property type="molecule type" value="Genomic_DNA"/>
</dbReference>
<dbReference type="Proteomes" id="UP000265703">
    <property type="component" value="Unassembled WGS sequence"/>
</dbReference>
<keyword evidence="2" id="KW-1185">Reference proteome</keyword>
<dbReference type="OrthoDB" id="2436555at2759"/>
<accession>A0A397TE72</accession>
<evidence type="ECO:0000313" key="1">
    <source>
        <dbReference type="EMBL" id="RIA93261.1"/>
    </source>
</evidence>
<proteinExistence type="predicted"/>
<comment type="caution">
    <text evidence="1">The sequence shown here is derived from an EMBL/GenBank/DDBJ whole genome shotgun (WGS) entry which is preliminary data.</text>
</comment>
<evidence type="ECO:0000313" key="2">
    <source>
        <dbReference type="Proteomes" id="UP000265703"/>
    </source>
</evidence>
<reference evidence="1 2" key="1">
    <citation type="submission" date="2018-06" db="EMBL/GenBank/DDBJ databases">
        <title>Comparative genomics reveals the genomic features of Rhizophagus irregularis, R. cerebriforme, R. diaphanum and Gigaspora rosea, and their symbiotic lifestyle signature.</title>
        <authorList>
            <person name="Morin E."/>
            <person name="San Clemente H."/>
            <person name="Chen E.C.H."/>
            <person name="De La Providencia I."/>
            <person name="Hainaut M."/>
            <person name="Kuo A."/>
            <person name="Kohler A."/>
            <person name="Murat C."/>
            <person name="Tang N."/>
            <person name="Roy S."/>
            <person name="Loubradou J."/>
            <person name="Henrissat B."/>
            <person name="Grigoriev I.V."/>
            <person name="Corradi N."/>
            <person name="Roux C."/>
            <person name="Martin F.M."/>
        </authorList>
    </citation>
    <scope>NUCLEOTIDE SEQUENCE [LARGE SCALE GENOMIC DNA]</scope>
    <source>
        <strain evidence="1 2">DAOM 227022</strain>
    </source>
</reference>
<gene>
    <name evidence="1" type="ORF">C1645_819568</name>
</gene>
<organism evidence="1 2">
    <name type="scientific">Glomus cerebriforme</name>
    <dbReference type="NCBI Taxonomy" id="658196"/>
    <lineage>
        <taxon>Eukaryota</taxon>
        <taxon>Fungi</taxon>
        <taxon>Fungi incertae sedis</taxon>
        <taxon>Mucoromycota</taxon>
        <taxon>Glomeromycotina</taxon>
        <taxon>Glomeromycetes</taxon>
        <taxon>Glomerales</taxon>
        <taxon>Glomeraceae</taxon>
        <taxon>Glomus</taxon>
    </lineage>
</organism>
<sequence length="183" mass="20307">MLTLADEIRNMTEITVQDSSNETQDALKDDTELHKSVKRILKVIVGLLKDRALATLWVFFNLSGTEALNLEVQSTALKWHFGDPTQRQRRTCEEYKAELEEENYYLRSELKTEVDSKNWRCNNLSDNLGVADLNTIWEIGAGNDGNQIGDLNTAGEFQGKAAAKVGRIGTGVATGTDITLNGT</sequence>